<evidence type="ECO:0000256" key="3">
    <source>
        <dbReference type="ARBA" id="ARBA00018681"/>
    </source>
</evidence>
<keyword evidence="9 14" id="KW-1133">Transmembrane helix</keyword>
<keyword evidence="6 14" id="KW-0812">Transmembrane</keyword>
<name>A0A177BAU0_9BILA</name>
<evidence type="ECO:0000256" key="2">
    <source>
        <dbReference type="ARBA" id="ARBA00007260"/>
    </source>
</evidence>
<evidence type="ECO:0000256" key="10">
    <source>
        <dbReference type="ARBA" id="ARBA00023128"/>
    </source>
</evidence>
<keyword evidence="4" id="KW-0813">Transport</keyword>
<dbReference type="AlphaFoldDB" id="A0A177BAU0"/>
<evidence type="ECO:0000256" key="5">
    <source>
        <dbReference type="ARBA" id="ARBA00022660"/>
    </source>
</evidence>
<feature type="transmembrane region" description="Helical" evidence="14">
    <location>
        <begin position="80"/>
        <end position="99"/>
    </location>
</feature>
<keyword evidence="5" id="KW-0679">Respiratory chain</keyword>
<protein>
    <recommendedName>
        <fullName evidence="3">NADH dehydrogenase [ubiquinone] 1 beta subcomplex subunit 4</fullName>
    </recommendedName>
    <alternativeName>
        <fullName evidence="12">Complex I-B15</fullName>
    </alternativeName>
    <alternativeName>
        <fullName evidence="13">NADH-ubiquinone oxidoreductase B15 subunit</fullName>
    </alternativeName>
</protein>
<proteinExistence type="inferred from homology"/>
<dbReference type="GO" id="GO:0005743">
    <property type="term" value="C:mitochondrial inner membrane"/>
    <property type="evidence" value="ECO:0007669"/>
    <property type="project" value="UniProtKB-SubCell"/>
</dbReference>
<dbReference type="OrthoDB" id="5818798at2759"/>
<dbReference type="Pfam" id="PF07225">
    <property type="entry name" value="NDUF_B4"/>
    <property type="match status" value="1"/>
</dbReference>
<dbReference type="InterPro" id="IPR009866">
    <property type="entry name" value="NADH_UbQ_OxRdtase_NDUFB4_su"/>
</dbReference>
<organism evidence="15 16">
    <name type="scientific">Intoshia linei</name>
    <dbReference type="NCBI Taxonomy" id="1819745"/>
    <lineage>
        <taxon>Eukaryota</taxon>
        <taxon>Metazoa</taxon>
        <taxon>Spiralia</taxon>
        <taxon>Lophotrochozoa</taxon>
        <taxon>Mesozoa</taxon>
        <taxon>Orthonectida</taxon>
        <taxon>Rhopaluridae</taxon>
        <taxon>Intoshia</taxon>
    </lineage>
</organism>
<gene>
    <name evidence="15" type="ORF">A3Q56_00784</name>
</gene>
<comment type="subcellular location">
    <subcellularLocation>
        <location evidence="1">Mitochondrion inner membrane</location>
        <topology evidence="1">Single-pass membrane protein</topology>
    </subcellularLocation>
</comment>
<evidence type="ECO:0000313" key="15">
    <source>
        <dbReference type="EMBL" id="OAF71438.1"/>
    </source>
</evidence>
<evidence type="ECO:0000256" key="7">
    <source>
        <dbReference type="ARBA" id="ARBA00022792"/>
    </source>
</evidence>
<evidence type="ECO:0000313" key="16">
    <source>
        <dbReference type="Proteomes" id="UP000078046"/>
    </source>
</evidence>
<evidence type="ECO:0000256" key="9">
    <source>
        <dbReference type="ARBA" id="ARBA00022989"/>
    </source>
</evidence>
<evidence type="ECO:0000256" key="12">
    <source>
        <dbReference type="ARBA" id="ARBA00030212"/>
    </source>
</evidence>
<dbReference type="PANTHER" id="PTHR15469:SF0">
    <property type="entry name" value="NADH DEHYDROGENASE [UBIQUINONE] 1 BETA SUBCOMPLEX SUBUNIT 4"/>
    <property type="match status" value="1"/>
</dbReference>
<reference evidence="15 16" key="1">
    <citation type="submission" date="2016-04" db="EMBL/GenBank/DDBJ databases">
        <title>The genome of Intoshia linei affirms orthonectids as highly simplified spiralians.</title>
        <authorList>
            <person name="Mikhailov K.V."/>
            <person name="Slusarev G.S."/>
            <person name="Nikitin M.A."/>
            <person name="Logacheva M.D."/>
            <person name="Penin A."/>
            <person name="Aleoshin V."/>
            <person name="Panchin Y.V."/>
        </authorList>
    </citation>
    <scope>NUCLEOTIDE SEQUENCE [LARGE SCALE GENOMIC DNA]</scope>
    <source>
        <strain evidence="15">Intl2013</strain>
        <tissue evidence="15">Whole animal</tissue>
    </source>
</reference>
<evidence type="ECO:0000256" key="11">
    <source>
        <dbReference type="ARBA" id="ARBA00023136"/>
    </source>
</evidence>
<evidence type="ECO:0000256" key="14">
    <source>
        <dbReference type="SAM" id="Phobius"/>
    </source>
</evidence>
<dbReference type="EMBL" id="LWCA01000051">
    <property type="protein sequence ID" value="OAF71438.1"/>
    <property type="molecule type" value="Genomic_DNA"/>
</dbReference>
<evidence type="ECO:0000256" key="6">
    <source>
        <dbReference type="ARBA" id="ARBA00022692"/>
    </source>
</evidence>
<keyword evidence="10" id="KW-0496">Mitochondrion</keyword>
<evidence type="ECO:0000256" key="1">
    <source>
        <dbReference type="ARBA" id="ARBA00004434"/>
    </source>
</evidence>
<evidence type="ECO:0000256" key="4">
    <source>
        <dbReference type="ARBA" id="ARBA00022448"/>
    </source>
</evidence>
<accession>A0A177BAU0</accession>
<sequence length="124" mass="14918">MSIKDITFRKWNPSVIYDVSDKEKDLRLRRAQLRIENSKQYIKLSSDPYGNIGNMNPAMNRYSSMEVHTHLFYRSSPKSILFNFCIMIPPVLLFSYYTYIKTRFEKRLRTGQVKYSERNNKYII</sequence>
<comment type="caution">
    <text evidence="15">The sequence shown here is derived from an EMBL/GenBank/DDBJ whole genome shotgun (WGS) entry which is preliminary data.</text>
</comment>
<keyword evidence="8" id="KW-0249">Electron transport</keyword>
<dbReference type="Proteomes" id="UP000078046">
    <property type="component" value="Unassembled WGS sequence"/>
</dbReference>
<evidence type="ECO:0000256" key="13">
    <source>
        <dbReference type="ARBA" id="ARBA00030987"/>
    </source>
</evidence>
<comment type="similarity">
    <text evidence="2">Belongs to the complex I NDUFB4 subunit family.</text>
</comment>
<keyword evidence="11 14" id="KW-0472">Membrane</keyword>
<keyword evidence="16" id="KW-1185">Reference proteome</keyword>
<keyword evidence="7" id="KW-0999">Mitochondrion inner membrane</keyword>
<dbReference type="PANTHER" id="PTHR15469">
    <property type="entry name" value="NADH-UBIQUINONE OXIDOREDUCTASE B15 SUBUNIT"/>
    <property type="match status" value="1"/>
</dbReference>
<evidence type="ECO:0000256" key="8">
    <source>
        <dbReference type="ARBA" id="ARBA00022982"/>
    </source>
</evidence>